<keyword evidence="4" id="KW-1185">Reference proteome</keyword>
<dbReference type="PANTHER" id="PTHR45655:SF13">
    <property type="entry name" value="SOLUBLE GUANYLATE CYCLASE GCY-32-RELATED"/>
    <property type="match status" value="1"/>
</dbReference>
<reference evidence="2 4" key="1">
    <citation type="journal article" date="2012" name="Nature">
        <title>Algal genomes reveal evolutionary mosaicism and the fate of nucleomorphs.</title>
        <authorList>
            <consortium name="DOE Joint Genome Institute"/>
            <person name="Curtis B.A."/>
            <person name="Tanifuji G."/>
            <person name="Burki F."/>
            <person name="Gruber A."/>
            <person name="Irimia M."/>
            <person name="Maruyama S."/>
            <person name="Arias M.C."/>
            <person name="Ball S.G."/>
            <person name="Gile G.H."/>
            <person name="Hirakawa Y."/>
            <person name="Hopkins J.F."/>
            <person name="Kuo A."/>
            <person name="Rensing S.A."/>
            <person name="Schmutz J."/>
            <person name="Symeonidi A."/>
            <person name="Elias M."/>
            <person name="Eveleigh R.J."/>
            <person name="Herman E.K."/>
            <person name="Klute M.J."/>
            <person name="Nakayama T."/>
            <person name="Obornik M."/>
            <person name="Reyes-Prieto A."/>
            <person name="Armbrust E.V."/>
            <person name="Aves S.J."/>
            <person name="Beiko R.G."/>
            <person name="Coutinho P."/>
            <person name="Dacks J.B."/>
            <person name="Durnford D.G."/>
            <person name="Fast N.M."/>
            <person name="Green B.R."/>
            <person name="Grisdale C.J."/>
            <person name="Hempel F."/>
            <person name="Henrissat B."/>
            <person name="Hoppner M.P."/>
            <person name="Ishida K."/>
            <person name="Kim E."/>
            <person name="Koreny L."/>
            <person name="Kroth P.G."/>
            <person name="Liu Y."/>
            <person name="Malik S.B."/>
            <person name="Maier U.G."/>
            <person name="McRose D."/>
            <person name="Mock T."/>
            <person name="Neilson J.A."/>
            <person name="Onodera N.T."/>
            <person name="Poole A.M."/>
            <person name="Pritham E.J."/>
            <person name="Richards T.A."/>
            <person name="Rocap G."/>
            <person name="Roy S.W."/>
            <person name="Sarai C."/>
            <person name="Schaack S."/>
            <person name="Shirato S."/>
            <person name="Slamovits C.H."/>
            <person name="Spencer D.F."/>
            <person name="Suzuki S."/>
            <person name="Worden A.Z."/>
            <person name="Zauner S."/>
            <person name="Barry K."/>
            <person name="Bell C."/>
            <person name="Bharti A.K."/>
            <person name="Crow J.A."/>
            <person name="Grimwood J."/>
            <person name="Kramer R."/>
            <person name="Lindquist E."/>
            <person name="Lucas S."/>
            <person name="Salamov A."/>
            <person name="McFadden G.I."/>
            <person name="Lane C.E."/>
            <person name="Keeling P.J."/>
            <person name="Gray M.W."/>
            <person name="Grigoriev I.V."/>
            <person name="Archibald J.M."/>
        </authorList>
    </citation>
    <scope>NUCLEOTIDE SEQUENCE</scope>
    <source>
        <strain evidence="2 4">CCMP2712</strain>
    </source>
</reference>
<evidence type="ECO:0000259" key="1">
    <source>
        <dbReference type="PROSITE" id="PS50125"/>
    </source>
</evidence>
<protein>
    <recommendedName>
        <fullName evidence="1">Guanylate cyclase domain-containing protein</fullName>
    </recommendedName>
</protein>
<dbReference type="Gene3D" id="3.30.70.1230">
    <property type="entry name" value="Nucleotide cyclase"/>
    <property type="match status" value="1"/>
</dbReference>
<dbReference type="Pfam" id="PF00211">
    <property type="entry name" value="Guanylate_cyc"/>
    <property type="match status" value="1"/>
</dbReference>
<dbReference type="PaxDb" id="55529-EKX34329"/>
<feature type="domain" description="Guanylate cyclase" evidence="1">
    <location>
        <begin position="18"/>
        <end position="146"/>
    </location>
</feature>
<dbReference type="CDD" id="cd07302">
    <property type="entry name" value="CHD"/>
    <property type="match status" value="1"/>
</dbReference>
<dbReference type="GO" id="GO:0008074">
    <property type="term" value="C:guanylate cyclase complex, soluble"/>
    <property type="evidence" value="ECO:0007669"/>
    <property type="project" value="TreeGrafter"/>
</dbReference>
<dbReference type="PANTHER" id="PTHR45655">
    <property type="entry name" value="GUANYLATE CYCLASE SOLUBLE SUBUNIT BETA-2"/>
    <property type="match status" value="1"/>
</dbReference>
<sequence>MNPSDWHTNSLTGCEDCSILQMDIVKYSSISSTLPVTELIDLLNALFSSIDFAAETIGKIWKVETIGDCYIAVAGGPQPCRDHADRAVLLGCSIVKIAKSISKAVGIQLEVRIGIHSGDVMAAVLGSYLPRFLVFGSNFQIASKLEEKGVASHVHLSSSTADLLRQEWN</sequence>
<dbReference type="SMART" id="SM00044">
    <property type="entry name" value="CYCc"/>
    <property type="match status" value="1"/>
</dbReference>
<dbReference type="OrthoDB" id="6147412at2759"/>
<dbReference type="GO" id="GO:0019934">
    <property type="term" value="P:cGMP-mediated signaling"/>
    <property type="evidence" value="ECO:0007669"/>
    <property type="project" value="TreeGrafter"/>
</dbReference>
<name>L1IEL2_GUITC</name>
<reference evidence="4" key="2">
    <citation type="submission" date="2012-11" db="EMBL/GenBank/DDBJ databases">
        <authorList>
            <person name="Kuo A."/>
            <person name="Curtis B.A."/>
            <person name="Tanifuji G."/>
            <person name="Burki F."/>
            <person name="Gruber A."/>
            <person name="Irimia M."/>
            <person name="Maruyama S."/>
            <person name="Arias M.C."/>
            <person name="Ball S.G."/>
            <person name="Gile G.H."/>
            <person name="Hirakawa Y."/>
            <person name="Hopkins J.F."/>
            <person name="Rensing S.A."/>
            <person name="Schmutz J."/>
            <person name="Symeonidi A."/>
            <person name="Elias M."/>
            <person name="Eveleigh R.J."/>
            <person name="Herman E.K."/>
            <person name="Klute M.J."/>
            <person name="Nakayama T."/>
            <person name="Obornik M."/>
            <person name="Reyes-Prieto A."/>
            <person name="Armbrust E.V."/>
            <person name="Aves S.J."/>
            <person name="Beiko R.G."/>
            <person name="Coutinho P."/>
            <person name="Dacks J.B."/>
            <person name="Durnford D.G."/>
            <person name="Fast N.M."/>
            <person name="Green B.R."/>
            <person name="Grisdale C."/>
            <person name="Hempe F."/>
            <person name="Henrissat B."/>
            <person name="Hoppner M.P."/>
            <person name="Ishida K.-I."/>
            <person name="Kim E."/>
            <person name="Koreny L."/>
            <person name="Kroth P.G."/>
            <person name="Liu Y."/>
            <person name="Malik S.-B."/>
            <person name="Maier U.G."/>
            <person name="McRose D."/>
            <person name="Mock T."/>
            <person name="Neilson J.A."/>
            <person name="Onodera N.T."/>
            <person name="Poole A.M."/>
            <person name="Pritham E.J."/>
            <person name="Richards T.A."/>
            <person name="Rocap G."/>
            <person name="Roy S.W."/>
            <person name="Sarai C."/>
            <person name="Schaack S."/>
            <person name="Shirato S."/>
            <person name="Slamovits C.H."/>
            <person name="Spencer D.F."/>
            <person name="Suzuki S."/>
            <person name="Worden A.Z."/>
            <person name="Zauner S."/>
            <person name="Barry K."/>
            <person name="Bell C."/>
            <person name="Bharti A.K."/>
            <person name="Crow J.A."/>
            <person name="Grimwood J."/>
            <person name="Kramer R."/>
            <person name="Lindquist E."/>
            <person name="Lucas S."/>
            <person name="Salamov A."/>
            <person name="McFadden G.I."/>
            <person name="Lane C.E."/>
            <person name="Keeling P.J."/>
            <person name="Gray M.W."/>
            <person name="Grigoriev I.V."/>
            <person name="Archibald J.M."/>
        </authorList>
    </citation>
    <scope>NUCLEOTIDE SEQUENCE</scope>
    <source>
        <strain evidence="4">CCMP2712</strain>
    </source>
</reference>
<dbReference type="GO" id="GO:0004383">
    <property type="term" value="F:guanylate cyclase activity"/>
    <property type="evidence" value="ECO:0007669"/>
    <property type="project" value="TreeGrafter"/>
</dbReference>
<dbReference type="Proteomes" id="UP000011087">
    <property type="component" value="Unassembled WGS sequence"/>
</dbReference>
<dbReference type="RefSeq" id="XP_005821309.1">
    <property type="nucleotide sequence ID" value="XM_005821252.1"/>
</dbReference>
<accession>L1IEL2</accession>
<dbReference type="InterPro" id="IPR001054">
    <property type="entry name" value="A/G_cyclase"/>
</dbReference>
<organism evidence="2">
    <name type="scientific">Guillardia theta (strain CCMP2712)</name>
    <name type="common">Cryptophyte</name>
    <dbReference type="NCBI Taxonomy" id="905079"/>
    <lineage>
        <taxon>Eukaryota</taxon>
        <taxon>Cryptophyceae</taxon>
        <taxon>Pyrenomonadales</taxon>
        <taxon>Geminigeraceae</taxon>
        <taxon>Guillardia</taxon>
    </lineage>
</organism>
<dbReference type="InterPro" id="IPR029787">
    <property type="entry name" value="Nucleotide_cyclase"/>
</dbReference>
<evidence type="ECO:0000313" key="4">
    <source>
        <dbReference type="Proteomes" id="UP000011087"/>
    </source>
</evidence>
<dbReference type="HOGENOM" id="CLU_001072_6_5_1"/>
<dbReference type="STRING" id="905079.L1IEL2"/>
<dbReference type="EMBL" id="JH993112">
    <property type="protein sequence ID" value="EKX34329.1"/>
    <property type="molecule type" value="Genomic_DNA"/>
</dbReference>
<dbReference type="AlphaFoldDB" id="L1IEL2"/>
<dbReference type="OMA" id="FGCHAIK"/>
<dbReference type="GO" id="GO:0070482">
    <property type="term" value="P:response to oxygen levels"/>
    <property type="evidence" value="ECO:0007669"/>
    <property type="project" value="TreeGrafter"/>
</dbReference>
<dbReference type="GeneID" id="17291065"/>
<dbReference type="PROSITE" id="PS50125">
    <property type="entry name" value="GUANYLATE_CYCLASE_2"/>
    <property type="match status" value="1"/>
</dbReference>
<dbReference type="SUPFAM" id="SSF55073">
    <property type="entry name" value="Nucleotide cyclase"/>
    <property type="match status" value="1"/>
</dbReference>
<evidence type="ECO:0000313" key="2">
    <source>
        <dbReference type="EMBL" id="EKX34329.1"/>
    </source>
</evidence>
<gene>
    <name evidence="2" type="ORF">GUITHDRAFT_80640</name>
</gene>
<feature type="non-terminal residue" evidence="2">
    <location>
        <position position="1"/>
    </location>
</feature>
<evidence type="ECO:0000313" key="3">
    <source>
        <dbReference type="EnsemblProtists" id="EKX34329"/>
    </source>
</evidence>
<dbReference type="KEGG" id="gtt:GUITHDRAFT_80640"/>
<reference evidence="3" key="3">
    <citation type="submission" date="2016-03" db="UniProtKB">
        <authorList>
            <consortium name="EnsemblProtists"/>
        </authorList>
    </citation>
    <scope>IDENTIFICATION</scope>
</reference>
<dbReference type="eggNOG" id="KOG3618">
    <property type="taxonomic scope" value="Eukaryota"/>
</dbReference>
<dbReference type="EnsemblProtists" id="EKX34329">
    <property type="protein sequence ID" value="EKX34329"/>
    <property type="gene ID" value="GUITHDRAFT_80640"/>
</dbReference>
<proteinExistence type="predicted"/>